<organism evidence="1 2">
    <name type="scientific">Urinicoccus massiliensis</name>
    <dbReference type="NCBI Taxonomy" id="1723382"/>
    <lineage>
        <taxon>Bacteria</taxon>
        <taxon>Bacillati</taxon>
        <taxon>Bacillota</taxon>
        <taxon>Tissierellia</taxon>
        <taxon>Tissierellales</taxon>
        <taxon>Peptoniphilaceae</taxon>
        <taxon>Urinicoccus</taxon>
    </lineage>
</organism>
<accession>A0A8H2M676</accession>
<comment type="caution">
    <text evidence="1">The sequence shown here is derived from an EMBL/GenBank/DDBJ whole genome shotgun (WGS) entry which is preliminary data.</text>
</comment>
<dbReference type="RefSeq" id="WP_131749786.1">
    <property type="nucleotide sequence ID" value="NZ_CAACYI010000001.1"/>
</dbReference>
<dbReference type="EMBL" id="CAACYI010000001">
    <property type="protein sequence ID" value="VFB17194.1"/>
    <property type="molecule type" value="Genomic_DNA"/>
</dbReference>
<dbReference type="InterPro" id="IPR054496">
    <property type="entry name" value="E217_GP41"/>
</dbReference>
<evidence type="ECO:0000313" key="1">
    <source>
        <dbReference type="EMBL" id="VFB17194.1"/>
    </source>
</evidence>
<sequence length="281" mass="31619">MYWIRQIEVLAGQKKFTNLGENGLEIEFDVPFNDKKEPDVSSVTIYNLSDATINDIKKDDYLYLNVGYKGLNNLSNILTGEIEEANTDWQGLDKATKITVSDGGKKWRTAELNKTYKAGTKASQIMQDLADVLSYEVVEIKPKNDKVYKLGKTIKGKASKSLSQLVDDTESKMFINKNRLVIRGQKEGYQTGFVLNAKTGLIGIPTLNKDESGDKTEDVAKEKDKKKNKETKKTWKVQCLLNPKIETDSIIKVESKAVNGTFRVISGKYGHDFTMELEVEV</sequence>
<dbReference type="Pfam" id="PF22759">
    <property type="entry name" value="E217_GP41"/>
    <property type="match status" value="1"/>
</dbReference>
<dbReference type="AlphaFoldDB" id="A0A8H2M676"/>
<protein>
    <submittedName>
        <fullName evidence="1">Uncharacterized protein</fullName>
    </submittedName>
</protein>
<proteinExistence type="predicted"/>
<name>A0A8H2M676_9FIRM</name>
<dbReference type="Proteomes" id="UP000377798">
    <property type="component" value="Unassembled WGS sequence"/>
</dbReference>
<evidence type="ECO:0000313" key="2">
    <source>
        <dbReference type="Proteomes" id="UP000377798"/>
    </source>
</evidence>
<reference evidence="1 2" key="1">
    <citation type="submission" date="2019-02" db="EMBL/GenBank/DDBJ databases">
        <authorList>
            <consortium name="Pathogen Informatics"/>
        </authorList>
    </citation>
    <scope>NUCLEOTIDE SEQUENCE [LARGE SCALE GENOMIC DNA]</scope>
    <source>
        <strain evidence="1 2">3012STDY7089603</strain>
    </source>
</reference>
<keyword evidence="2" id="KW-1185">Reference proteome</keyword>
<dbReference type="NCBIfam" id="NF047561">
    <property type="entry name" value="orf58_phage_fam"/>
    <property type="match status" value="1"/>
</dbReference>
<gene>
    <name evidence="1" type="ORF">NCTC13150_01780</name>
</gene>